<gene>
    <name evidence="2" type="ORF">UC3_01766</name>
</gene>
<dbReference type="Pfam" id="PF07314">
    <property type="entry name" value="Lit"/>
    <property type="match status" value="1"/>
</dbReference>
<feature type="transmembrane region" description="Helical" evidence="1">
    <location>
        <begin position="12"/>
        <end position="33"/>
    </location>
</feature>
<sequence>MNQAKKWRWIERGGILSLFLSVISLAVLITINFRPLYRFDIDYLNILDYTTVTKETLMENFGILMSYLNNPFQSVLAMPDFPSSASGTQHFYEVKLLFLLDYGVFFITLIPSVLFLRYLWKNKRKWLLIRPFQVGMIVPVVFGFIMALGFDRFFVTFHEVFFNNDDWLFDPVTDPIINVLPESFFMHSFILFFILIEGLFFLFYFLGKRELKKT</sequence>
<dbReference type="eggNOG" id="COG4478">
    <property type="taxonomic scope" value="Bacteria"/>
</dbReference>
<dbReference type="EMBL" id="AJAT01000014">
    <property type="protein sequence ID" value="EOL44136.1"/>
    <property type="molecule type" value="Genomic_DNA"/>
</dbReference>
<dbReference type="OrthoDB" id="9813051at2"/>
<reference evidence="2 3" key="1">
    <citation type="submission" date="2013-02" db="EMBL/GenBank/DDBJ databases">
        <title>The Genome Sequence of Enterococcus phoeniculicola BAA-412.</title>
        <authorList>
            <consortium name="The Broad Institute Genome Sequencing Platform"/>
            <consortium name="The Broad Institute Genome Sequencing Center for Infectious Disease"/>
            <person name="Earl A.M."/>
            <person name="Gilmore M.S."/>
            <person name="Lebreton F."/>
            <person name="Walker B."/>
            <person name="Young S.K."/>
            <person name="Zeng Q."/>
            <person name="Gargeya S."/>
            <person name="Fitzgerald M."/>
            <person name="Haas B."/>
            <person name="Abouelleil A."/>
            <person name="Alvarado L."/>
            <person name="Arachchi H.M."/>
            <person name="Berlin A.M."/>
            <person name="Chapman S.B."/>
            <person name="Dewar J."/>
            <person name="Goldberg J."/>
            <person name="Griggs A."/>
            <person name="Gujja S."/>
            <person name="Hansen M."/>
            <person name="Howarth C."/>
            <person name="Imamovic A."/>
            <person name="Larimer J."/>
            <person name="McCowan C."/>
            <person name="Murphy C."/>
            <person name="Neiman D."/>
            <person name="Pearson M."/>
            <person name="Priest M."/>
            <person name="Roberts A."/>
            <person name="Saif S."/>
            <person name="Shea T."/>
            <person name="Sisk P."/>
            <person name="Sykes S."/>
            <person name="Wortman J."/>
            <person name="Nusbaum C."/>
            <person name="Birren B."/>
        </authorList>
    </citation>
    <scope>NUCLEOTIDE SEQUENCE [LARGE SCALE GENOMIC DNA]</scope>
    <source>
        <strain evidence="2 3">ATCC BAA-412</strain>
    </source>
</reference>
<organism evidence="2 3">
    <name type="scientific">Enterococcus phoeniculicola ATCC BAA-412</name>
    <dbReference type="NCBI Taxonomy" id="1158610"/>
    <lineage>
        <taxon>Bacteria</taxon>
        <taxon>Bacillati</taxon>
        <taxon>Bacillota</taxon>
        <taxon>Bacilli</taxon>
        <taxon>Lactobacillales</taxon>
        <taxon>Enterococcaceae</taxon>
        <taxon>Enterococcus</taxon>
    </lineage>
</organism>
<keyword evidence="1" id="KW-1133">Transmembrane helix</keyword>
<accession>R3W8I2</accession>
<dbReference type="PATRIC" id="fig|1158610.3.peg.1759"/>
<dbReference type="STRING" id="154621.RV11_GL002613"/>
<protein>
    <submittedName>
        <fullName evidence="2">Integral membrane protein</fullName>
    </submittedName>
</protein>
<evidence type="ECO:0000313" key="3">
    <source>
        <dbReference type="Proteomes" id="UP000013785"/>
    </source>
</evidence>
<keyword evidence="3" id="KW-1185">Reference proteome</keyword>
<proteinExistence type="predicted"/>
<evidence type="ECO:0000256" key="1">
    <source>
        <dbReference type="SAM" id="Phobius"/>
    </source>
</evidence>
<feature type="transmembrane region" description="Helical" evidence="1">
    <location>
        <begin position="132"/>
        <end position="150"/>
    </location>
</feature>
<dbReference type="AlphaFoldDB" id="R3W8I2"/>
<feature type="transmembrane region" description="Helical" evidence="1">
    <location>
        <begin position="96"/>
        <end position="120"/>
    </location>
</feature>
<dbReference type="Proteomes" id="UP000013785">
    <property type="component" value="Unassembled WGS sequence"/>
</dbReference>
<dbReference type="RefSeq" id="WP_010768429.1">
    <property type="nucleotide sequence ID" value="NZ_ASWE01000003.1"/>
</dbReference>
<name>R3W8I2_9ENTE</name>
<dbReference type="HOGENOM" id="CLU_093826_1_1_9"/>
<keyword evidence="1" id="KW-0812">Transmembrane</keyword>
<keyword evidence="1" id="KW-0472">Membrane</keyword>
<comment type="caution">
    <text evidence="2">The sequence shown here is derived from an EMBL/GenBank/DDBJ whole genome shotgun (WGS) entry which is preliminary data.</text>
</comment>
<dbReference type="NCBIfam" id="TIGR01906">
    <property type="entry name" value="integ_TIGR01906"/>
    <property type="match status" value="1"/>
</dbReference>
<dbReference type="InterPro" id="IPR010178">
    <property type="entry name" value="Lit"/>
</dbReference>
<evidence type="ECO:0000313" key="2">
    <source>
        <dbReference type="EMBL" id="EOL44136.1"/>
    </source>
</evidence>
<feature type="transmembrane region" description="Helical" evidence="1">
    <location>
        <begin position="184"/>
        <end position="206"/>
    </location>
</feature>